<evidence type="ECO:0000313" key="2">
    <source>
        <dbReference type="EMBL" id="MBU9833451.1"/>
    </source>
</evidence>
<keyword evidence="1" id="KW-0472">Membrane</keyword>
<dbReference type="InterPro" id="IPR007690">
    <property type="entry name" value="T2SS_GspM"/>
</dbReference>
<dbReference type="Pfam" id="PF04612">
    <property type="entry name" value="T2SSM"/>
    <property type="match status" value="1"/>
</dbReference>
<keyword evidence="1" id="KW-0812">Transmembrane</keyword>
<evidence type="ECO:0000313" key="3">
    <source>
        <dbReference type="Proteomes" id="UP000699865"/>
    </source>
</evidence>
<dbReference type="RefSeq" id="WP_217137441.1">
    <property type="nucleotide sequence ID" value="NZ_JAFMOU010000052.1"/>
</dbReference>
<gene>
    <name evidence="2" type="ORF">J1786_01115</name>
</gene>
<keyword evidence="3" id="KW-1185">Reference proteome</keyword>
<name>A0ABS6KV25_9GAMM</name>
<comment type="caution">
    <text evidence="2">The sequence shown here is derived from an EMBL/GenBank/DDBJ whole genome shotgun (WGS) entry which is preliminary data.</text>
</comment>
<dbReference type="PROSITE" id="PS51257">
    <property type="entry name" value="PROKAR_LIPOPROTEIN"/>
    <property type="match status" value="1"/>
</dbReference>
<sequence length="152" mass="17106">MKQWLMLKDKRERWLILIAAFLLAVACVWYGILTPLNSRIAQSRVRINTQHHQLEWMVQQTQQLGAPSGGKVQKDKLTEAINTSATHLSLQLPQLLADERGITLSYEQISYAALLRWLEVLSQEYGIQVVAITIVTGIGQTGSVSVPQLTLR</sequence>
<protein>
    <submittedName>
        <fullName evidence="2">Type II secretion system protein M</fullName>
    </submittedName>
</protein>
<evidence type="ECO:0000256" key="1">
    <source>
        <dbReference type="SAM" id="Phobius"/>
    </source>
</evidence>
<organism evidence="2 3">
    <name type="scientific">Rahnella perminowiae</name>
    <dbReference type="NCBI Taxonomy" id="2816244"/>
    <lineage>
        <taxon>Bacteria</taxon>
        <taxon>Pseudomonadati</taxon>
        <taxon>Pseudomonadota</taxon>
        <taxon>Gammaproteobacteria</taxon>
        <taxon>Enterobacterales</taxon>
        <taxon>Yersiniaceae</taxon>
        <taxon>Rahnella</taxon>
    </lineage>
</organism>
<accession>A0ABS6KV25</accession>
<dbReference type="EMBL" id="JAFMOU010000052">
    <property type="protein sequence ID" value="MBU9833451.1"/>
    <property type="molecule type" value="Genomic_DNA"/>
</dbReference>
<keyword evidence="1" id="KW-1133">Transmembrane helix</keyword>
<dbReference type="Proteomes" id="UP000699865">
    <property type="component" value="Unassembled WGS sequence"/>
</dbReference>
<proteinExistence type="predicted"/>
<reference evidence="2 3" key="1">
    <citation type="submission" date="2021-03" db="EMBL/GenBank/DDBJ databases">
        <title>Five novel Rahnella species.</title>
        <authorList>
            <person name="Brady C."/>
            <person name="Asselin J."/>
            <person name="Beer S."/>
            <person name="Bruberg M.B."/>
            <person name="Crampton B."/>
            <person name="Venter S."/>
            <person name="Arnold D."/>
            <person name="Denman S."/>
        </authorList>
    </citation>
    <scope>NUCLEOTIDE SEQUENCE [LARGE SCALE GENOMIC DNA]</scope>
    <source>
        <strain evidence="2 3">L72c</strain>
    </source>
</reference>
<feature type="transmembrane region" description="Helical" evidence="1">
    <location>
        <begin position="12"/>
        <end position="32"/>
    </location>
</feature>